<organism evidence="2 3">
    <name type="scientific">Capillibacterium thermochitinicola</name>
    <dbReference type="NCBI Taxonomy" id="2699427"/>
    <lineage>
        <taxon>Bacteria</taxon>
        <taxon>Bacillati</taxon>
        <taxon>Bacillota</taxon>
        <taxon>Capillibacterium</taxon>
    </lineage>
</organism>
<keyword evidence="1" id="KW-0732">Signal</keyword>
<dbReference type="Gene3D" id="2.130.10.130">
    <property type="entry name" value="Integrin alpha, N-terminal"/>
    <property type="match status" value="1"/>
</dbReference>
<dbReference type="Proteomes" id="UP000657177">
    <property type="component" value="Unassembled WGS sequence"/>
</dbReference>
<protein>
    <submittedName>
        <fullName evidence="2">VCBS repeat-containing protein</fullName>
    </submittedName>
</protein>
<evidence type="ECO:0000256" key="1">
    <source>
        <dbReference type="ARBA" id="ARBA00022729"/>
    </source>
</evidence>
<evidence type="ECO:0000313" key="3">
    <source>
        <dbReference type="Proteomes" id="UP000657177"/>
    </source>
</evidence>
<dbReference type="AlphaFoldDB" id="A0A8J6I169"/>
<dbReference type="SUPFAM" id="SSF69318">
    <property type="entry name" value="Integrin alpha N-terminal domain"/>
    <property type="match status" value="1"/>
</dbReference>
<sequence length="328" mass="35592">MRFFTKATISILLIFAIIPLVWSAPPPPYQYMAKDYLYEAWFKIEAADLLGTGASQLVVLGRDYLAGRLSLQLLSWEGGKPASKWESPNLLAEGPVMMSVGRPLPGGAPALIVLTQAYVYLYTCQDEKIILSSQFKHALSPVELSVADLDGDGQDELLVVRLGERRPSYDEHVVEVYRLTEAGMVKIGSSGLLGQIRALTAGDLDGDGLAEVVTDTGLSSRAGVFTVLEWDAERQELVTGLRVENLLATMAFGLTIAAGDNGPLLYTADGWGRLNRFRLVDGQLIPISEHYSFPNGLIGVAVGDLDGDEQKEIIVVGHPNNLYVVSLN</sequence>
<reference evidence="2" key="1">
    <citation type="submission" date="2020-06" db="EMBL/GenBank/DDBJ databases">
        <title>Novel chitinolytic bacterium.</title>
        <authorList>
            <person name="Ungkulpasvich U."/>
            <person name="Kosugi A."/>
            <person name="Uke A."/>
        </authorList>
    </citation>
    <scope>NUCLEOTIDE SEQUENCE</scope>
    <source>
        <strain evidence="2">UUS1-1</strain>
    </source>
</reference>
<dbReference type="InterPro" id="IPR028994">
    <property type="entry name" value="Integrin_alpha_N"/>
</dbReference>
<dbReference type="EMBL" id="JAAKDE010000004">
    <property type="protein sequence ID" value="MBA2132412.1"/>
    <property type="molecule type" value="Genomic_DNA"/>
</dbReference>
<dbReference type="RefSeq" id="WP_181338865.1">
    <property type="nucleotide sequence ID" value="NZ_JAAKDE010000004.1"/>
</dbReference>
<gene>
    <name evidence="2" type="ORF">G5B42_02480</name>
</gene>
<dbReference type="InterPro" id="IPR013517">
    <property type="entry name" value="FG-GAP"/>
</dbReference>
<keyword evidence="3" id="KW-1185">Reference proteome</keyword>
<proteinExistence type="predicted"/>
<dbReference type="Pfam" id="PF13517">
    <property type="entry name" value="FG-GAP_3"/>
    <property type="match status" value="1"/>
</dbReference>
<accession>A0A8J6I169</accession>
<evidence type="ECO:0000313" key="2">
    <source>
        <dbReference type="EMBL" id="MBA2132412.1"/>
    </source>
</evidence>
<name>A0A8J6I169_9FIRM</name>
<comment type="caution">
    <text evidence="2">The sequence shown here is derived from an EMBL/GenBank/DDBJ whole genome shotgun (WGS) entry which is preliminary data.</text>
</comment>